<proteinExistence type="inferred from homology"/>
<reference evidence="3 4" key="1">
    <citation type="submission" date="2023-05" db="EMBL/GenBank/DDBJ databases">
        <authorList>
            <person name="Guo Y."/>
        </authorList>
    </citation>
    <scope>NUCLEOTIDE SEQUENCE [LARGE SCALE GENOMIC DNA]</scope>
    <source>
        <strain evidence="3 4">GR2756</strain>
    </source>
</reference>
<keyword evidence="1 3" id="KW-0413">Isomerase</keyword>
<dbReference type="SUPFAM" id="SSF53756">
    <property type="entry name" value="UDP-Glycosyltransferase/glycogen phosphorylase"/>
    <property type="match status" value="1"/>
</dbReference>
<dbReference type="RefSeq" id="WP_315725328.1">
    <property type="nucleotide sequence ID" value="NZ_JAVUPU010000003.1"/>
</dbReference>
<dbReference type="InterPro" id="IPR029767">
    <property type="entry name" value="WecB-like"/>
</dbReference>
<dbReference type="Pfam" id="PF02350">
    <property type="entry name" value="Epimerase_2"/>
    <property type="match status" value="1"/>
</dbReference>
<dbReference type="Gene3D" id="3.40.50.2000">
    <property type="entry name" value="Glycogen Phosphorylase B"/>
    <property type="match status" value="2"/>
</dbReference>
<dbReference type="Proteomes" id="UP001259572">
    <property type="component" value="Unassembled WGS sequence"/>
</dbReference>
<sequence>MQTKVHLIAAARPNLMKVAPLWHALAAAEGFAPVLVHTGQHYDRNMSGAILEDLHLPAPDHHLGIGSGSHAEQTGGVMIAYEKVAVEHRPDWIVVVGDVNSTLACAIVGAKLHIPTVHLEAGLRSRDRTMPEEINRLATDVLCDVLWTPSPDGDANLLSEGIPADRITRVGNIMLDSFELVRPKIEAADMRGELGLPDGPYGVVTLHRPSNVDDPAKLEALAAALREVQQRLQLVFPVHPRTAARLAETGLREGLEAAGIRLIDPLPYVRFMGLVVGASAVVTDSGGVQEETTYLGIPCLTLRENTERPITIDEGTNRLATAATLVQRLDEALATPPAQRRRPDLWDGNAARRCVDDLRRRMAQSPLNDQARHR</sequence>
<evidence type="ECO:0000259" key="2">
    <source>
        <dbReference type="Pfam" id="PF02350"/>
    </source>
</evidence>
<evidence type="ECO:0000313" key="3">
    <source>
        <dbReference type="EMBL" id="MDT9598889.1"/>
    </source>
</evidence>
<dbReference type="PANTHER" id="PTHR43174:SF1">
    <property type="entry name" value="UDP-N-ACETYLGLUCOSAMINE 2-EPIMERASE"/>
    <property type="match status" value="1"/>
</dbReference>
<dbReference type="InterPro" id="IPR003331">
    <property type="entry name" value="UDP_GlcNAc_Epimerase_2_dom"/>
</dbReference>
<dbReference type="GO" id="GO:0008761">
    <property type="term" value="F:UDP-N-acetylglucosamine 2-epimerase activity"/>
    <property type="evidence" value="ECO:0007669"/>
    <property type="project" value="UniProtKB-EC"/>
</dbReference>
<name>A0ABU3Q655_9SPHN</name>
<comment type="caution">
    <text evidence="3">The sequence shown here is derived from an EMBL/GenBank/DDBJ whole genome shotgun (WGS) entry which is preliminary data.</text>
</comment>
<feature type="domain" description="UDP-N-acetylglucosamine 2-epimerase" evidence="2">
    <location>
        <begin position="24"/>
        <end position="358"/>
    </location>
</feature>
<comment type="similarity">
    <text evidence="1">Belongs to the UDP-N-acetylglucosamine 2-epimerase family.</text>
</comment>
<keyword evidence="4" id="KW-1185">Reference proteome</keyword>
<evidence type="ECO:0000256" key="1">
    <source>
        <dbReference type="RuleBase" id="RU003513"/>
    </source>
</evidence>
<gene>
    <name evidence="3" type="primary">wecB</name>
    <name evidence="3" type="ORF">RQX22_08005</name>
</gene>
<dbReference type="EC" id="5.1.3.14" evidence="3"/>
<organism evidence="3 4">
    <name type="scientific">Sphingosinicella rhizophila</name>
    <dbReference type="NCBI Taxonomy" id="3050082"/>
    <lineage>
        <taxon>Bacteria</taxon>
        <taxon>Pseudomonadati</taxon>
        <taxon>Pseudomonadota</taxon>
        <taxon>Alphaproteobacteria</taxon>
        <taxon>Sphingomonadales</taxon>
        <taxon>Sphingosinicellaceae</taxon>
        <taxon>Sphingosinicella</taxon>
    </lineage>
</organism>
<dbReference type="CDD" id="cd03786">
    <property type="entry name" value="GTB_UDP-GlcNAc_2-Epimerase"/>
    <property type="match status" value="1"/>
</dbReference>
<protein>
    <submittedName>
        <fullName evidence="3">UDP-N-acetylglucosamine 2-epimerase (Non-hydrolyzing)</fullName>
        <ecNumber evidence="3">5.1.3.14</ecNumber>
    </submittedName>
</protein>
<accession>A0ABU3Q655</accession>
<evidence type="ECO:0000313" key="4">
    <source>
        <dbReference type="Proteomes" id="UP001259572"/>
    </source>
</evidence>
<dbReference type="EMBL" id="JAVUPU010000003">
    <property type="protein sequence ID" value="MDT9598889.1"/>
    <property type="molecule type" value="Genomic_DNA"/>
</dbReference>
<dbReference type="NCBIfam" id="TIGR00236">
    <property type="entry name" value="wecB"/>
    <property type="match status" value="1"/>
</dbReference>
<dbReference type="PANTHER" id="PTHR43174">
    <property type="entry name" value="UDP-N-ACETYLGLUCOSAMINE 2-EPIMERASE"/>
    <property type="match status" value="1"/>
</dbReference>